<gene>
    <name evidence="1" type="ORF">QEH52_01315</name>
</gene>
<protein>
    <submittedName>
        <fullName evidence="1">RsmD family RNA methyltransferase</fullName>
    </submittedName>
</protein>
<dbReference type="RefSeq" id="WP_308948124.1">
    <property type="nucleotide sequence ID" value="NZ_JARXHW010000002.1"/>
</dbReference>
<proteinExistence type="predicted"/>
<comment type="caution">
    <text evidence="1">The sequence shown here is derived from an EMBL/GenBank/DDBJ whole genome shotgun (WGS) entry which is preliminary data.</text>
</comment>
<dbReference type="CDD" id="cd02440">
    <property type="entry name" value="AdoMet_MTases"/>
    <property type="match status" value="1"/>
</dbReference>
<dbReference type="Gene3D" id="3.40.50.150">
    <property type="entry name" value="Vaccinia Virus protein VP39"/>
    <property type="match status" value="1"/>
</dbReference>
<dbReference type="Gene3D" id="3.30.750.80">
    <property type="entry name" value="RNA methyltransferase domain (HRMD) like"/>
    <property type="match status" value="1"/>
</dbReference>
<dbReference type="GO" id="GO:0008168">
    <property type="term" value="F:methyltransferase activity"/>
    <property type="evidence" value="ECO:0007669"/>
    <property type="project" value="UniProtKB-KW"/>
</dbReference>
<dbReference type="EMBL" id="JARXHW010000002">
    <property type="protein sequence ID" value="MDQ8206130.1"/>
    <property type="molecule type" value="Genomic_DNA"/>
</dbReference>
<sequence>MENLTSIQLSAALPNLGHPWVALDQLTGPLPTAACVATLLDPSGQALGSGLFDPSDSLAAWRRFSHAEGAHFDGAYIASALNDALARRSDEHCQRLICSDADYLPGLEVELYDGVLCLHSTHPIVDAEMDEIVESLKEACEPKEIVLFQADGVRTLSGQNLKARWIEIDGIAYRIDLLNTEKPRFFLDQREQHALVGSLCEGRTVLDAYAHSGAFALQAARNGAEHVVAVDCSDICIKAIGAQAQKNNCYVETIEADVAAFLAERKLGELDAIILDPPHSEAFDAAAVEALHTQAFNCLPEGGLLATYCRSTKTTAAEFEETVARAATAAGREARIFARTAQPFDFPVLLNFPESRYLKGLILQVE</sequence>
<keyword evidence="1" id="KW-0808">Transferase</keyword>
<keyword evidence="1" id="KW-0489">Methyltransferase</keyword>
<dbReference type="SUPFAM" id="SSF53335">
    <property type="entry name" value="S-adenosyl-L-methionine-dependent methyltransferases"/>
    <property type="match status" value="1"/>
</dbReference>
<dbReference type="GO" id="GO:0032259">
    <property type="term" value="P:methylation"/>
    <property type="evidence" value="ECO:0007669"/>
    <property type="project" value="UniProtKB-KW"/>
</dbReference>
<keyword evidence="2" id="KW-1185">Reference proteome</keyword>
<dbReference type="Proteomes" id="UP001225316">
    <property type="component" value="Unassembled WGS sequence"/>
</dbReference>
<evidence type="ECO:0000313" key="1">
    <source>
        <dbReference type="EMBL" id="MDQ8206130.1"/>
    </source>
</evidence>
<evidence type="ECO:0000313" key="2">
    <source>
        <dbReference type="Proteomes" id="UP001225316"/>
    </source>
</evidence>
<dbReference type="PANTHER" id="PTHR42873">
    <property type="entry name" value="RIBOSOMAL RNA LARGE SUBUNIT METHYLTRANSFERASE"/>
    <property type="match status" value="1"/>
</dbReference>
<dbReference type="Pfam" id="PF03602">
    <property type="entry name" value="Cons_hypoth95"/>
    <property type="match status" value="1"/>
</dbReference>
<dbReference type="CDD" id="cd11572">
    <property type="entry name" value="RlmI_M_like"/>
    <property type="match status" value="1"/>
</dbReference>
<organism evidence="1 2">
    <name type="scientific">Thalassobacterium maritimum</name>
    <dbReference type="NCBI Taxonomy" id="3041265"/>
    <lineage>
        <taxon>Bacteria</taxon>
        <taxon>Pseudomonadati</taxon>
        <taxon>Verrucomicrobiota</taxon>
        <taxon>Opitutia</taxon>
        <taxon>Puniceicoccales</taxon>
        <taxon>Coraliomargaritaceae</taxon>
        <taxon>Thalassobacterium</taxon>
    </lineage>
</organism>
<reference evidence="1 2" key="1">
    <citation type="submission" date="2023-04" db="EMBL/GenBank/DDBJ databases">
        <title>A novel bacteria isolated from coastal sediment.</title>
        <authorList>
            <person name="Liu X.-J."/>
            <person name="Du Z.-J."/>
        </authorList>
    </citation>
    <scope>NUCLEOTIDE SEQUENCE [LARGE SCALE GENOMIC DNA]</scope>
    <source>
        <strain evidence="1 2">SDUM461003</strain>
    </source>
</reference>
<name>A0ABU1APN0_9BACT</name>
<accession>A0ABU1APN0</accession>
<dbReference type="InterPro" id="IPR029063">
    <property type="entry name" value="SAM-dependent_MTases_sf"/>
</dbReference>
<dbReference type="PANTHER" id="PTHR42873:SF1">
    <property type="entry name" value="S-ADENOSYLMETHIONINE-DEPENDENT METHYLTRANSFERASE DOMAIN-CONTAINING PROTEIN"/>
    <property type="match status" value="1"/>
</dbReference>